<dbReference type="AlphaFoldDB" id="A0A2X0INH7"/>
<dbReference type="InterPro" id="IPR001482">
    <property type="entry name" value="T2SS/T4SS_dom"/>
</dbReference>
<organism evidence="3 4">
    <name type="scientific">Streptacidiphilus pinicola</name>
    <dbReference type="NCBI Taxonomy" id="2219663"/>
    <lineage>
        <taxon>Bacteria</taxon>
        <taxon>Bacillati</taxon>
        <taxon>Actinomycetota</taxon>
        <taxon>Actinomycetes</taxon>
        <taxon>Kitasatosporales</taxon>
        <taxon>Streptomycetaceae</taxon>
        <taxon>Streptacidiphilus</taxon>
    </lineage>
</organism>
<dbReference type="InterPro" id="IPR050921">
    <property type="entry name" value="T4SS_GSP_E_ATPase"/>
</dbReference>
<comment type="caution">
    <text evidence="3">The sequence shown here is derived from an EMBL/GenBank/DDBJ whole genome shotgun (WGS) entry which is preliminary data.</text>
</comment>
<dbReference type="Gene3D" id="3.30.450.370">
    <property type="match status" value="1"/>
</dbReference>
<dbReference type="Gene3D" id="3.40.50.300">
    <property type="entry name" value="P-loop containing nucleotide triphosphate hydrolases"/>
    <property type="match status" value="1"/>
</dbReference>
<dbReference type="Pfam" id="PF00437">
    <property type="entry name" value="T2SSE"/>
    <property type="match status" value="1"/>
</dbReference>
<dbReference type="InterPro" id="IPR027417">
    <property type="entry name" value="P-loop_NTPase"/>
</dbReference>
<accession>A0A2X0INH7</accession>
<evidence type="ECO:0000256" key="1">
    <source>
        <dbReference type="ARBA" id="ARBA00006611"/>
    </source>
</evidence>
<dbReference type="Proteomes" id="UP000248889">
    <property type="component" value="Unassembled WGS sequence"/>
</dbReference>
<evidence type="ECO:0000259" key="2">
    <source>
        <dbReference type="Pfam" id="PF00437"/>
    </source>
</evidence>
<dbReference type="PANTHER" id="PTHR30486:SF6">
    <property type="entry name" value="TYPE IV PILUS RETRACTATION ATPASE PILT"/>
    <property type="match status" value="1"/>
</dbReference>
<feature type="domain" description="Bacterial type II secretion system protein E" evidence="2">
    <location>
        <begin position="13"/>
        <end position="288"/>
    </location>
</feature>
<protein>
    <submittedName>
        <fullName evidence="3">CpaF family protein</fullName>
    </submittedName>
</protein>
<keyword evidence="4" id="KW-1185">Reference proteome</keyword>
<dbReference type="GO" id="GO:0016887">
    <property type="term" value="F:ATP hydrolysis activity"/>
    <property type="evidence" value="ECO:0007669"/>
    <property type="project" value="InterPro"/>
</dbReference>
<evidence type="ECO:0000313" key="4">
    <source>
        <dbReference type="Proteomes" id="UP000248889"/>
    </source>
</evidence>
<sequence>MTVLGTLGDLLADDRVEDILVNDLEHVFVHYAGGRRERLGRQVADSVEALTEMVRQVAVSCGAEERRFDRASPFLSAQLPDGSRLFAAFDARGTPTLSVRRHRLRTATLDDLVGLSMMGRELAEELRAMVRARLSMLFAGGPGVGKTTVMSACLNETDPSERIITIEDTLELNLHRSGRHRNVVPLQAREANLEGVGEITQAELVRWSLRMSPDRVIVGECRGPEVVAMLNAFSVGNEGSMSSIHAATSRGAFMKLAAYAAQGPEKLTVEATNQLIASSLHVVVQLSRATDGTRVVSSVREIIDADGVQIISNELWEPGPDQRARRAAPPSAHLRELLDQLHPSYSR</sequence>
<name>A0A2X0INH7_9ACTN</name>
<reference evidence="3 4" key="1">
    <citation type="submission" date="2018-06" db="EMBL/GenBank/DDBJ databases">
        <title>Streptacidiphilus pinicola sp. nov., isolated from pine grove soil.</title>
        <authorList>
            <person name="Roh S.G."/>
            <person name="Park S."/>
            <person name="Kim M.-K."/>
            <person name="Yun B.-R."/>
            <person name="Park J."/>
            <person name="Kim M.J."/>
            <person name="Kim Y.S."/>
            <person name="Kim S.B."/>
        </authorList>
    </citation>
    <scope>NUCLEOTIDE SEQUENCE [LARGE SCALE GENOMIC DNA]</scope>
    <source>
        <strain evidence="3 4">MMS16-CNU450</strain>
    </source>
</reference>
<dbReference type="CDD" id="cd01130">
    <property type="entry name" value="VirB11-like_ATPase"/>
    <property type="match status" value="1"/>
</dbReference>
<comment type="similarity">
    <text evidence="1">Belongs to the GSP E family.</text>
</comment>
<dbReference type="PANTHER" id="PTHR30486">
    <property type="entry name" value="TWITCHING MOTILITY PROTEIN PILT"/>
    <property type="match status" value="1"/>
</dbReference>
<evidence type="ECO:0000313" key="3">
    <source>
        <dbReference type="EMBL" id="RAG86217.1"/>
    </source>
</evidence>
<gene>
    <name evidence="3" type="ORF">DN069_07625</name>
</gene>
<dbReference type="EMBL" id="QKYN01000030">
    <property type="protein sequence ID" value="RAG86217.1"/>
    <property type="molecule type" value="Genomic_DNA"/>
</dbReference>
<dbReference type="SUPFAM" id="SSF52540">
    <property type="entry name" value="P-loop containing nucleoside triphosphate hydrolases"/>
    <property type="match status" value="1"/>
</dbReference>
<proteinExistence type="inferred from homology"/>